<dbReference type="GeneID" id="26303572"/>
<protein>
    <submittedName>
        <fullName evidence="1">Uncharacterized protein</fullName>
    </submittedName>
</protein>
<accession>A0A081CCR5</accession>
<dbReference type="EMBL" id="DF830072">
    <property type="protein sequence ID" value="GAK64461.1"/>
    <property type="molecule type" value="Genomic_DNA"/>
</dbReference>
<reference evidence="2" key="1">
    <citation type="journal article" date="2014" name="Genome Announc.">
        <title>Draft Genome Sequence of the Yeast Pseudozyma antarctica Type Strain JCM10317, a Producer of the Glycolipid Biosurfactants, Mannosylerythritol Lipids.</title>
        <authorList>
            <person name="Saika A."/>
            <person name="Koike H."/>
            <person name="Hori T."/>
            <person name="Fukuoka T."/>
            <person name="Sato S."/>
            <person name="Habe H."/>
            <person name="Kitamoto D."/>
            <person name="Morita T."/>
        </authorList>
    </citation>
    <scope>NUCLEOTIDE SEQUENCE [LARGE SCALE GENOMIC DNA]</scope>
    <source>
        <strain evidence="2">JCM 10317</strain>
    </source>
</reference>
<dbReference type="HOGENOM" id="CLU_918259_0_0_1"/>
<dbReference type="RefSeq" id="XP_014657401.1">
    <property type="nucleotide sequence ID" value="XM_014801915.1"/>
</dbReference>
<sequence length="303" mass="33563">MPAAKTWKPLPVANVAKAAAIRKPAASPSSVSLLLEDKRTDETDTNRAPLTLKLPLKTKTVGESHDDSSGEDNTMVEVRRDRGEGRGGDSDQAGPSRKRRRSHGEDDAGEEPEARRRKKKPLPRRRQIREHLLVRHWRDEGCDTCVSQGIECVPPEADSKQEKCDDCAARSNECSGRWITKQENVSKMHNLLTGRNPLQIDDEWVEAEIKTFGNYLGGPWDKQVLPSRPNDLVPKQLVLKKRLLNLAPNVSIPFVNPCPRSINATIGSCAIDGGVRAFPKRARRTSVVPRNVCGQLPGRPDAS</sequence>
<proteinExistence type="predicted"/>
<organism evidence="1 2">
    <name type="scientific">Pseudozyma antarctica</name>
    <name type="common">Yeast</name>
    <name type="synonym">Candida antarctica</name>
    <dbReference type="NCBI Taxonomy" id="84753"/>
    <lineage>
        <taxon>Eukaryota</taxon>
        <taxon>Fungi</taxon>
        <taxon>Dikarya</taxon>
        <taxon>Basidiomycota</taxon>
        <taxon>Ustilaginomycotina</taxon>
        <taxon>Ustilaginomycetes</taxon>
        <taxon>Ustilaginales</taxon>
        <taxon>Ustilaginaceae</taxon>
        <taxon>Moesziomyces</taxon>
    </lineage>
</organism>
<dbReference type="OrthoDB" id="10679197at2759"/>
<gene>
    <name evidence="1" type="ORF">PAN0_005d2675</name>
</gene>
<name>A0A081CCR5_PSEA2</name>
<evidence type="ECO:0000313" key="1">
    <source>
        <dbReference type="EMBL" id="GAK64461.1"/>
    </source>
</evidence>
<evidence type="ECO:0000313" key="2">
    <source>
        <dbReference type="Proteomes" id="UP000053758"/>
    </source>
</evidence>
<dbReference type="Proteomes" id="UP000053758">
    <property type="component" value="Unassembled WGS sequence"/>
</dbReference>
<keyword evidence="2" id="KW-1185">Reference proteome</keyword>
<dbReference type="AlphaFoldDB" id="A0A081CCR5"/>